<dbReference type="FunFam" id="3.30.450.20:FF:000060">
    <property type="entry name" value="Sensor protein FixL"/>
    <property type="match status" value="1"/>
</dbReference>
<comment type="function">
    <text evidence="6">Putative oxygen sensor; modulates the activity of FixJ, a transcriptional activator of nitrogen fixation fixK gene. FixL probably acts as a kinase that phosphorylates FixJ.</text>
</comment>
<sequence>MPTDLHLPARPLRPNRLFLRQWLALVLAWLLAWLLTGLWLNHERGQLRQHEGERLQAMVQTLDGIVSQQLLGVQAALKTMASALPKWRAGHLQEDGVGLLSTLTQTMPGVRIASVFDAQGRLLASSQPELVGSMHGDRSFFSAPQAQPLREQLYTSPPYRNTQRIYTMTLSRALFDAQQKFIGVAAIALDPEYFKLVLGTAQVSDDNWSVLIHSDGLMFGMLPQNEGWLGRNLLHYSSSMLSRHLSSGRDSNTLQGESLISGDERLAALHTVKVEGLSMNKHLVVAVGRKVETLDLPWRQQVQMSATGGLILCLASGLGLGFWQRRMRGMDELRAAQRHSEREGAERMALALEGADLSLWDWDLSNGRLQVDGRWHSMLGYGPRELPLHYSSWQDRLHPDDAGPTLRLLHDYLDGRRPSYTTEFRLLHKDGHWVWVRANGRIMSRDAQGRPQRLVGTNLDISPAKQAEQTLLAQAQHTQAILDNMVDGVITIDAQGQIASMNASACRMFGYTQDEVLGRNVSLLMPEPEGGRHDGYLRRFFRGQTPSIIGVGRDVNGRRKAGSIFPLSLAVSRIERDGQPMFIGLTRDITERKRAEAAIEKLAFNDPLTGLPNRRLLLDRLDQTLASRQRQGRHGAVVFIDLDNFKSLNDTLGHGMGDLLLQSIAKRLQSAVRAEDSVARWGGDEFVVLLQDLGAERAEAIRHAEVACEKLLRVLGQPYQLKDYLHHSTPSIGIVVWGAEDRSSEDLLKHADHAMYQAKAAGRNQLCFFDPVTQAALAERAVLEADLRVALRNTQFELHLQAQVTHLGALTGAEVLLRWRHPVRGWVSPAQFIPLAEQTGLIVPLGEWVLQQACFQLALWAEQPRMAGLTLAVNVSAHQFRQKGFLETVQNLLSRSGAPAHRLKLELTESALVDDVEAVIALMGELKQLGVKLSLDDFGTGYSSLAYLKRLPLKQLKIDQSFVRDLLNEPNARAIAHAILQLGESLGLQVIAEGVETEAQRSLLVEMGCLAFQGYLFSPPLPLADFIQLTRDWPSRPRLPAPGPAKVLAESH</sequence>
<evidence type="ECO:0000256" key="7">
    <source>
        <dbReference type="ARBA" id="ARBA00070616"/>
    </source>
</evidence>
<evidence type="ECO:0000256" key="1">
    <source>
        <dbReference type="ARBA" id="ARBA00022679"/>
    </source>
</evidence>
<dbReference type="SMART" id="SM00267">
    <property type="entry name" value="GGDEF"/>
    <property type="match status" value="1"/>
</dbReference>
<dbReference type="PROSITE" id="PS50112">
    <property type="entry name" value="PAS"/>
    <property type="match status" value="1"/>
</dbReference>
<keyword evidence="1" id="KW-0808">Transferase</keyword>
<dbReference type="InterPro" id="IPR052155">
    <property type="entry name" value="Biofilm_reg_signaling"/>
</dbReference>
<dbReference type="GO" id="GO:0071111">
    <property type="term" value="F:cyclic-guanylate-specific phosphodiesterase activity"/>
    <property type="evidence" value="ECO:0007669"/>
    <property type="project" value="UniProtKB-EC"/>
</dbReference>
<dbReference type="NCBIfam" id="TIGR00229">
    <property type="entry name" value="sensory_box"/>
    <property type="match status" value="2"/>
</dbReference>
<dbReference type="Proteomes" id="UP000562027">
    <property type="component" value="Unassembled WGS sequence"/>
</dbReference>
<keyword evidence="8" id="KW-0812">Transmembrane</keyword>
<dbReference type="Pfam" id="PF00989">
    <property type="entry name" value="PAS"/>
    <property type="match status" value="1"/>
</dbReference>
<evidence type="ECO:0000313" key="14">
    <source>
        <dbReference type="Proteomes" id="UP000562027"/>
    </source>
</evidence>
<evidence type="ECO:0000259" key="9">
    <source>
        <dbReference type="PROSITE" id="PS50112"/>
    </source>
</evidence>
<dbReference type="Gene3D" id="3.30.70.270">
    <property type="match status" value="1"/>
</dbReference>
<dbReference type="Pfam" id="PF08447">
    <property type="entry name" value="PAS_3"/>
    <property type="match status" value="1"/>
</dbReference>
<evidence type="ECO:0000256" key="2">
    <source>
        <dbReference type="ARBA" id="ARBA00022741"/>
    </source>
</evidence>
<keyword evidence="3" id="KW-0418">Kinase</keyword>
<dbReference type="GO" id="GO:0006355">
    <property type="term" value="P:regulation of DNA-templated transcription"/>
    <property type="evidence" value="ECO:0007669"/>
    <property type="project" value="InterPro"/>
</dbReference>
<name>A0A840L9G9_9BURK</name>
<evidence type="ECO:0000256" key="5">
    <source>
        <dbReference type="ARBA" id="ARBA00051114"/>
    </source>
</evidence>
<reference evidence="13 14" key="1">
    <citation type="submission" date="2020-08" db="EMBL/GenBank/DDBJ databases">
        <title>Functional genomics of gut bacteria from endangered species of beetles.</title>
        <authorList>
            <person name="Carlos-Shanley C."/>
        </authorList>
    </citation>
    <scope>NUCLEOTIDE SEQUENCE [LARGE SCALE GENOMIC DNA]</scope>
    <source>
        <strain evidence="13 14">S00239</strain>
    </source>
</reference>
<dbReference type="SMART" id="SM00091">
    <property type="entry name" value="PAS"/>
    <property type="match status" value="2"/>
</dbReference>
<dbReference type="EMBL" id="JACHLP010000002">
    <property type="protein sequence ID" value="MBB4842769.1"/>
    <property type="molecule type" value="Genomic_DNA"/>
</dbReference>
<evidence type="ECO:0000259" key="12">
    <source>
        <dbReference type="PROSITE" id="PS50887"/>
    </source>
</evidence>
<dbReference type="Pfam" id="PF00990">
    <property type="entry name" value="GGDEF"/>
    <property type="match status" value="1"/>
</dbReference>
<dbReference type="NCBIfam" id="TIGR00254">
    <property type="entry name" value="GGDEF"/>
    <property type="match status" value="1"/>
</dbReference>
<dbReference type="PROSITE" id="PS50113">
    <property type="entry name" value="PAC"/>
    <property type="match status" value="2"/>
</dbReference>
<dbReference type="InterPro" id="IPR000014">
    <property type="entry name" value="PAS"/>
</dbReference>
<dbReference type="InterPro" id="IPR043128">
    <property type="entry name" value="Rev_trsase/Diguanyl_cyclase"/>
</dbReference>
<dbReference type="SMART" id="SM00086">
    <property type="entry name" value="PAC"/>
    <property type="match status" value="2"/>
</dbReference>
<organism evidence="13 14">
    <name type="scientific">Roseateles oligotrophus</name>
    <dbReference type="NCBI Taxonomy" id="1769250"/>
    <lineage>
        <taxon>Bacteria</taxon>
        <taxon>Pseudomonadati</taxon>
        <taxon>Pseudomonadota</taxon>
        <taxon>Betaproteobacteria</taxon>
        <taxon>Burkholderiales</taxon>
        <taxon>Sphaerotilaceae</taxon>
        <taxon>Roseateles</taxon>
    </lineage>
</organism>
<evidence type="ECO:0000256" key="4">
    <source>
        <dbReference type="ARBA" id="ARBA00022840"/>
    </source>
</evidence>
<dbReference type="FunFam" id="3.20.20.450:FF:000001">
    <property type="entry name" value="Cyclic di-GMP phosphodiesterase yahA"/>
    <property type="match status" value="1"/>
</dbReference>
<proteinExistence type="predicted"/>
<keyword evidence="8" id="KW-1133">Transmembrane helix</keyword>
<evidence type="ECO:0000256" key="3">
    <source>
        <dbReference type="ARBA" id="ARBA00022777"/>
    </source>
</evidence>
<keyword evidence="14" id="KW-1185">Reference proteome</keyword>
<feature type="domain" description="PAS" evidence="9">
    <location>
        <begin position="474"/>
        <end position="544"/>
    </location>
</feature>
<dbReference type="InterPro" id="IPR000700">
    <property type="entry name" value="PAS-assoc_C"/>
</dbReference>
<keyword evidence="2" id="KW-0547">Nucleotide-binding</keyword>
<dbReference type="InterPro" id="IPR013767">
    <property type="entry name" value="PAS_fold"/>
</dbReference>
<gene>
    <name evidence="13" type="ORF">HNP55_001284</name>
</gene>
<dbReference type="InterPro" id="IPR000160">
    <property type="entry name" value="GGDEF_dom"/>
</dbReference>
<dbReference type="CDD" id="cd18773">
    <property type="entry name" value="PDC1_HK_sensor"/>
    <property type="match status" value="1"/>
</dbReference>
<comment type="caution">
    <text evidence="13">The sequence shown here is derived from an EMBL/GenBank/DDBJ whole genome shotgun (WGS) entry which is preliminary data.</text>
</comment>
<dbReference type="GO" id="GO:0016301">
    <property type="term" value="F:kinase activity"/>
    <property type="evidence" value="ECO:0007669"/>
    <property type="project" value="UniProtKB-KW"/>
</dbReference>
<dbReference type="InterPro" id="IPR035919">
    <property type="entry name" value="EAL_sf"/>
</dbReference>
<accession>A0A840L9G9</accession>
<dbReference type="SUPFAM" id="SSF55073">
    <property type="entry name" value="Nucleotide cyclase"/>
    <property type="match status" value="1"/>
</dbReference>
<dbReference type="InterPro" id="IPR001610">
    <property type="entry name" value="PAC"/>
</dbReference>
<dbReference type="AlphaFoldDB" id="A0A840L9G9"/>
<dbReference type="GO" id="GO:0071732">
    <property type="term" value="P:cellular response to nitric oxide"/>
    <property type="evidence" value="ECO:0007669"/>
    <property type="project" value="UniProtKB-ARBA"/>
</dbReference>
<feature type="domain" description="PAC" evidence="10">
    <location>
        <begin position="551"/>
        <end position="601"/>
    </location>
</feature>
<dbReference type="Gene3D" id="3.30.450.20">
    <property type="entry name" value="PAS domain"/>
    <property type="match status" value="3"/>
</dbReference>
<protein>
    <recommendedName>
        <fullName evidence="7">Sensor protein FixL</fullName>
    </recommendedName>
</protein>
<dbReference type="SUPFAM" id="SSF55785">
    <property type="entry name" value="PYP-like sensor domain (PAS domain)"/>
    <property type="match status" value="2"/>
</dbReference>
<evidence type="ECO:0000256" key="6">
    <source>
        <dbReference type="ARBA" id="ARBA00059827"/>
    </source>
</evidence>
<dbReference type="InterPro" id="IPR013655">
    <property type="entry name" value="PAS_fold_3"/>
</dbReference>
<dbReference type="PANTHER" id="PTHR44757:SF2">
    <property type="entry name" value="BIOFILM ARCHITECTURE MAINTENANCE PROTEIN MBAA"/>
    <property type="match status" value="1"/>
</dbReference>
<dbReference type="InterPro" id="IPR001633">
    <property type="entry name" value="EAL_dom"/>
</dbReference>
<feature type="domain" description="EAL" evidence="11">
    <location>
        <begin position="780"/>
        <end position="1034"/>
    </location>
</feature>
<dbReference type="CDD" id="cd00130">
    <property type="entry name" value="PAS"/>
    <property type="match status" value="2"/>
</dbReference>
<dbReference type="SUPFAM" id="SSF141868">
    <property type="entry name" value="EAL domain-like"/>
    <property type="match status" value="1"/>
</dbReference>
<keyword evidence="8" id="KW-0472">Membrane</keyword>
<evidence type="ECO:0000256" key="8">
    <source>
        <dbReference type="SAM" id="Phobius"/>
    </source>
</evidence>
<evidence type="ECO:0000259" key="11">
    <source>
        <dbReference type="PROSITE" id="PS50883"/>
    </source>
</evidence>
<dbReference type="Pfam" id="PF00563">
    <property type="entry name" value="EAL"/>
    <property type="match status" value="1"/>
</dbReference>
<dbReference type="GO" id="GO:0005524">
    <property type="term" value="F:ATP binding"/>
    <property type="evidence" value="ECO:0007669"/>
    <property type="project" value="UniProtKB-KW"/>
</dbReference>
<dbReference type="CDD" id="cd01948">
    <property type="entry name" value="EAL"/>
    <property type="match status" value="1"/>
</dbReference>
<dbReference type="InterPro" id="IPR029787">
    <property type="entry name" value="Nucleotide_cyclase"/>
</dbReference>
<dbReference type="InterPro" id="IPR035965">
    <property type="entry name" value="PAS-like_dom_sf"/>
</dbReference>
<feature type="domain" description="GGDEF" evidence="12">
    <location>
        <begin position="633"/>
        <end position="771"/>
    </location>
</feature>
<keyword evidence="4" id="KW-0067">ATP-binding</keyword>
<comment type="catalytic activity">
    <reaction evidence="5">
        <text>3',3'-c-di-GMP + H2O = 5'-phosphoguanylyl(3'-&gt;5')guanosine + H(+)</text>
        <dbReference type="Rhea" id="RHEA:24902"/>
        <dbReference type="ChEBI" id="CHEBI:15377"/>
        <dbReference type="ChEBI" id="CHEBI:15378"/>
        <dbReference type="ChEBI" id="CHEBI:58754"/>
        <dbReference type="ChEBI" id="CHEBI:58805"/>
        <dbReference type="EC" id="3.1.4.52"/>
    </reaction>
    <physiologicalReaction direction="left-to-right" evidence="5">
        <dbReference type="Rhea" id="RHEA:24903"/>
    </physiologicalReaction>
</comment>
<dbReference type="PROSITE" id="PS50887">
    <property type="entry name" value="GGDEF"/>
    <property type="match status" value="1"/>
</dbReference>
<dbReference type="FunFam" id="3.30.70.270:FF:000001">
    <property type="entry name" value="Diguanylate cyclase domain protein"/>
    <property type="match status" value="1"/>
</dbReference>
<dbReference type="CDD" id="cd01949">
    <property type="entry name" value="GGDEF"/>
    <property type="match status" value="1"/>
</dbReference>
<dbReference type="PROSITE" id="PS50883">
    <property type="entry name" value="EAL"/>
    <property type="match status" value="1"/>
</dbReference>
<evidence type="ECO:0000313" key="13">
    <source>
        <dbReference type="EMBL" id="MBB4842769.1"/>
    </source>
</evidence>
<dbReference type="SMART" id="SM00052">
    <property type="entry name" value="EAL"/>
    <property type="match status" value="1"/>
</dbReference>
<dbReference type="PANTHER" id="PTHR44757">
    <property type="entry name" value="DIGUANYLATE CYCLASE DGCP"/>
    <property type="match status" value="1"/>
</dbReference>
<feature type="transmembrane region" description="Helical" evidence="8">
    <location>
        <begin position="20"/>
        <end position="40"/>
    </location>
</feature>
<dbReference type="Gene3D" id="3.20.20.450">
    <property type="entry name" value="EAL domain"/>
    <property type="match status" value="1"/>
</dbReference>
<evidence type="ECO:0000259" key="10">
    <source>
        <dbReference type="PROSITE" id="PS50113"/>
    </source>
</evidence>
<dbReference type="RefSeq" id="WP_184297377.1">
    <property type="nucleotide sequence ID" value="NZ_JACHLP010000002.1"/>
</dbReference>
<feature type="domain" description="PAC" evidence="10">
    <location>
        <begin position="420"/>
        <end position="473"/>
    </location>
</feature>